<dbReference type="KEGG" id="paun:MJA45_12790"/>
<dbReference type="Gene3D" id="3.30.470.30">
    <property type="entry name" value="DNA ligase/mRNA capping enzyme"/>
    <property type="match status" value="1"/>
</dbReference>
<evidence type="ECO:0000259" key="4">
    <source>
        <dbReference type="Pfam" id="PF01068"/>
    </source>
</evidence>
<feature type="domain" description="ATP-dependent DNA ligase family profile" evidence="4">
    <location>
        <begin position="20"/>
        <end position="196"/>
    </location>
</feature>
<dbReference type="InterPro" id="IPR012310">
    <property type="entry name" value="DNA_ligase_ATP-dep_cent"/>
</dbReference>
<dbReference type="PANTHER" id="PTHR45674:SF4">
    <property type="entry name" value="DNA LIGASE 1"/>
    <property type="match status" value="1"/>
</dbReference>
<dbReference type="InterPro" id="IPR050191">
    <property type="entry name" value="ATP-dep_DNA_ligase"/>
</dbReference>
<organism evidence="5 6">
    <name type="scientific">Paenibacillus aurantius</name>
    <dbReference type="NCBI Taxonomy" id="2918900"/>
    <lineage>
        <taxon>Bacteria</taxon>
        <taxon>Bacillati</taxon>
        <taxon>Bacillota</taxon>
        <taxon>Bacilli</taxon>
        <taxon>Bacillales</taxon>
        <taxon>Paenibacillaceae</taxon>
        <taxon>Paenibacillus</taxon>
    </lineage>
</organism>
<dbReference type="Proteomes" id="UP001305702">
    <property type="component" value="Chromosome"/>
</dbReference>
<keyword evidence="2 5" id="KW-0436">Ligase</keyword>
<dbReference type="GO" id="GO:0006281">
    <property type="term" value="P:DNA repair"/>
    <property type="evidence" value="ECO:0007669"/>
    <property type="project" value="InterPro"/>
</dbReference>
<reference evidence="5 6" key="1">
    <citation type="submission" date="2022-02" db="EMBL/GenBank/DDBJ databases">
        <title>Paenibacillus sp. MBLB1776 Whole Genome Shotgun Sequencing.</title>
        <authorList>
            <person name="Hwang C.Y."/>
            <person name="Cho E.-S."/>
            <person name="Seo M.-J."/>
        </authorList>
    </citation>
    <scope>NUCLEOTIDE SEQUENCE [LARGE SCALE GENOMIC DNA]</scope>
    <source>
        <strain evidence="5 6">MBLB1776</strain>
    </source>
</reference>
<comment type="similarity">
    <text evidence="1">Belongs to the ATP-dependent DNA ligase family.</text>
</comment>
<evidence type="ECO:0000313" key="6">
    <source>
        <dbReference type="Proteomes" id="UP001305702"/>
    </source>
</evidence>
<dbReference type="GO" id="GO:0006310">
    <property type="term" value="P:DNA recombination"/>
    <property type="evidence" value="ECO:0007669"/>
    <property type="project" value="InterPro"/>
</dbReference>
<dbReference type="GO" id="GO:0003910">
    <property type="term" value="F:DNA ligase (ATP) activity"/>
    <property type="evidence" value="ECO:0007669"/>
    <property type="project" value="UniProtKB-EC"/>
</dbReference>
<dbReference type="RefSeq" id="WP_315607631.1">
    <property type="nucleotide sequence ID" value="NZ_CP130318.1"/>
</dbReference>
<comment type="catalytic activity">
    <reaction evidence="3">
        <text>ATP + (deoxyribonucleotide)n-3'-hydroxyl + 5'-phospho-(deoxyribonucleotide)m = (deoxyribonucleotide)n+m + AMP + diphosphate.</text>
        <dbReference type="EC" id="6.5.1.1"/>
    </reaction>
</comment>
<evidence type="ECO:0000256" key="1">
    <source>
        <dbReference type="ARBA" id="ARBA00007572"/>
    </source>
</evidence>
<accession>A0AA96LKP7</accession>
<dbReference type="SUPFAM" id="SSF56091">
    <property type="entry name" value="DNA ligase/mRNA capping enzyme, catalytic domain"/>
    <property type="match status" value="1"/>
</dbReference>
<sequence>MALFIPMSPILVDRLPADADRVCQLKYDGFRILALVDNGRVELFSKRMQPKTAVYPELVQALSALEGTFLLDGEAVLPDGETGAPSFQRMQQRDKLTDPAVIRRAAADHPVRYMLFDLLQLGQEDWRPKPFRERYGALQELAASWEEPLVFTELYEDADCLWEWVGAHGWEGIVSKRLEGPYRSGKDHGEDWLKRKIVLQLETDIPGVIVKEGRVSSLVMRRNGIYAGRVSSGLSGRAKKQLLQLEVGRKPGDYFSIEPEGLRGTEVFWLQRPLTAQVTARELTNTGLLRHPKLLSLGGIAL</sequence>
<dbReference type="InterPro" id="IPR012340">
    <property type="entry name" value="NA-bd_OB-fold"/>
</dbReference>
<dbReference type="GO" id="GO:0005524">
    <property type="term" value="F:ATP binding"/>
    <property type="evidence" value="ECO:0007669"/>
    <property type="project" value="InterPro"/>
</dbReference>
<name>A0AA96LKP7_9BACL</name>
<dbReference type="Pfam" id="PF01068">
    <property type="entry name" value="DNA_ligase_A_M"/>
    <property type="match status" value="1"/>
</dbReference>
<protein>
    <submittedName>
        <fullName evidence="5">DNA ligase</fullName>
    </submittedName>
</protein>
<dbReference type="Gene3D" id="2.40.50.140">
    <property type="entry name" value="Nucleic acid-binding proteins"/>
    <property type="match status" value="1"/>
</dbReference>
<dbReference type="EMBL" id="CP130318">
    <property type="protein sequence ID" value="WNQ13850.1"/>
    <property type="molecule type" value="Genomic_DNA"/>
</dbReference>
<keyword evidence="6" id="KW-1185">Reference proteome</keyword>
<evidence type="ECO:0000256" key="3">
    <source>
        <dbReference type="ARBA" id="ARBA00034003"/>
    </source>
</evidence>
<dbReference type="SUPFAM" id="SSF50249">
    <property type="entry name" value="Nucleic acid-binding proteins"/>
    <property type="match status" value="1"/>
</dbReference>
<evidence type="ECO:0000313" key="5">
    <source>
        <dbReference type="EMBL" id="WNQ13850.1"/>
    </source>
</evidence>
<dbReference type="InterPro" id="IPR016059">
    <property type="entry name" value="DNA_ligase_ATP-dep_CS"/>
</dbReference>
<proteinExistence type="inferred from homology"/>
<dbReference type="Gene3D" id="3.30.1490.70">
    <property type="match status" value="1"/>
</dbReference>
<evidence type="ECO:0000256" key="2">
    <source>
        <dbReference type="ARBA" id="ARBA00022598"/>
    </source>
</evidence>
<gene>
    <name evidence="5" type="ORF">MJA45_12790</name>
</gene>
<dbReference type="AlphaFoldDB" id="A0AA96LKP7"/>
<dbReference type="PROSITE" id="PS00697">
    <property type="entry name" value="DNA_LIGASE_A1"/>
    <property type="match status" value="1"/>
</dbReference>
<dbReference type="PANTHER" id="PTHR45674">
    <property type="entry name" value="DNA LIGASE 1/3 FAMILY MEMBER"/>
    <property type="match status" value="1"/>
</dbReference>
<dbReference type="CDD" id="cd07906">
    <property type="entry name" value="Adenylation_DNA_ligase_LigD_LigC"/>
    <property type="match status" value="1"/>
</dbReference>